<dbReference type="Proteomes" id="UP001224775">
    <property type="component" value="Unassembled WGS sequence"/>
</dbReference>
<dbReference type="SUPFAM" id="SSF82199">
    <property type="entry name" value="SET domain"/>
    <property type="match status" value="1"/>
</dbReference>
<accession>A0AAD8YAW9</accession>
<evidence type="ECO:0000313" key="2">
    <source>
        <dbReference type="EMBL" id="KAK1742234.1"/>
    </source>
</evidence>
<dbReference type="PANTHER" id="PTHR13271">
    <property type="entry name" value="UNCHARACTERIZED PUTATIVE METHYLTRANSFERASE"/>
    <property type="match status" value="1"/>
</dbReference>
<evidence type="ECO:0000256" key="1">
    <source>
        <dbReference type="SAM" id="SignalP"/>
    </source>
</evidence>
<dbReference type="EMBL" id="JATAAI010000011">
    <property type="protein sequence ID" value="KAK1742234.1"/>
    <property type="molecule type" value="Genomic_DNA"/>
</dbReference>
<reference evidence="2" key="1">
    <citation type="submission" date="2023-06" db="EMBL/GenBank/DDBJ databases">
        <title>Survivors Of The Sea: Transcriptome response of Skeletonema marinoi to long-term dormancy.</title>
        <authorList>
            <person name="Pinder M.I.M."/>
            <person name="Kourtchenko O."/>
            <person name="Robertson E.K."/>
            <person name="Larsson T."/>
            <person name="Maumus F."/>
            <person name="Osuna-Cruz C.M."/>
            <person name="Vancaester E."/>
            <person name="Stenow R."/>
            <person name="Vandepoele K."/>
            <person name="Ploug H."/>
            <person name="Bruchert V."/>
            <person name="Godhe A."/>
            <person name="Topel M."/>
        </authorList>
    </citation>
    <scope>NUCLEOTIDE SEQUENCE</scope>
    <source>
        <strain evidence="2">R05AC</strain>
    </source>
</reference>
<name>A0AAD8YAW9_9STRA</name>
<dbReference type="Gene3D" id="3.90.1410.10">
    <property type="entry name" value="set domain protein methyltransferase, domain 1"/>
    <property type="match status" value="1"/>
</dbReference>
<sequence>MMQLFITVTFLITAVLGSGSLARDISSLSKWLKNSGVQIHEKIKWKDNGLNDYGLVLTSSVPVGTVLLKVPRTLVLDSQVIKESFKALEADKFHVHEENYWIVWRLYQLKCSSGGNASFAPWINAMPQAFETFTKDEINCLPFYARYAAEYQEAKFASFCNAAAVMKDDDCVFDPANSDHVALLKWAFNAVNSRFWKTNPSENAKIIKQTSELVPLGDMFNHRDPSNVQMIPEDSDYVTFAYKGDDDNDDEDNSTNEKDIFISYGQPSNPHRFLVIFKFAPRAEYMPKLWSHLSYSPTNPYASDFDGMVFDSRTGNVSQTVWDAILWELSEPPSQELYLSFRDKNLMSHKGLLEEVLLNHINQQLEELATCREKISMLDSGSAPNLDIIRQHNDFLTEVFTKVKNNPDNWTMMR</sequence>
<dbReference type="GO" id="GO:0016279">
    <property type="term" value="F:protein-lysine N-methyltransferase activity"/>
    <property type="evidence" value="ECO:0007669"/>
    <property type="project" value="TreeGrafter"/>
</dbReference>
<dbReference type="PANTHER" id="PTHR13271:SF137">
    <property type="entry name" value="SET DOMAIN-CONTAINING PROTEIN"/>
    <property type="match status" value="1"/>
</dbReference>
<feature type="chain" id="PRO_5042180380" description="SET domain-containing protein" evidence="1">
    <location>
        <begin position="23"/>
        <end position="414"/>
    </location>
</feature>
<evidence type="ECO:0000313" key="3">
    <source>
        <dbReference type="Proteomes" id="UP001224775"/>
    </source>
</evidence>
<comment type="caution">
    <text evidence="2">The sequence shown here is derived from an EMBL/GenBank/DDBJ whole genome shotgun (WGS) entry which is preliminary data.</text>
</comment>
<dbReference type="AlphaFoldDB" id="A0AAD8YAW9"/>
<protein>
    <recommendedName>
        <fullName evidence="4">SET domain-containing protein</fullName>
    </recommendedName>
</protein>
<proteinExistence type="predicted"/>
<feature type="signal peptide" evidence="1">
    <location>
        <begin position="1"/>
        <end position="22"/>
    </location>
</feature>
<organism evidence="2 3">
    <name type="scientific">Skeletonema marinoi</name>
    <dbReference type="NCBI Taxonomy" id="267567"/>
    <lineage>
        <taxon>Eukaryota</taxon>
        <taxon>Sar</taxon>
        <taxon>Stramenopiles</taxon>
        <taxon>Ochrophyta</taxon>
        <taxon>Bacillariophyta</taxon>
        <taxon>Coscinodiscophyceae</taxon>
        <taxon>Thalassiosirophycidae</taxon>
        <taxon>Thalassiosirales</taxon>
        <taxon>Skeletonemataceae</taxon>
        <taxon>Skeletonema</taxon>
        <taxon>Skeletonema marinoi-dohrnii complex</taxon>
    </lineage>
</organism>
<evidence type="ECO:0008006" key="4">
    <source>
        <dbReference type="Google" id="ProtNLM"/>
    </source>
</evidence>
<keyword evidence="3" id="KW-1185">Reference proteome</keyword>
<gene>
    <name evidence="2" type="ORF">QTG54_006799</name>
</gene>
<dbReference type="InterPro" id="IPR046341">
    <property type="entry name" value="SET_dom_sf"/>
</dbReference>
<dbReference type="CDD" id="cd10527">
    <property type="entry name" value="SET_LSMT"/>
    <property type="match status" value="1"/>
</dbReference>
<keyword evidence="1" id="KW-0732">Signal</keyword>
<dbReference type="InterPro" id="IPR050600">
    <property type="entry name" value="SETD3_SETD6_MTase"/>
</dbReference>